<comment type="function">
    <text evidence="1">Odorant receptor.</text>
</comment>
<dbReference type="PRINTS" id="PR00245">
    <property type="entry name" value="OLFACTORYR"/>
</dbReference>
<evidence type="ECO:0000256" key="1">
    <source>
        <dbReference type="ARBA" id="ARBA00002936"/>
    </source>
</evidence>
<protein>
    <recommendedName>
        <fullName evidence="10">Olfactory receptor</fullName>
    </recommendedName>
</protein>
<dbReference type="PANTHER" id="PTHR26450">
    <property type="entry name" value="OLFACTORY RECEPTOR 56B1-RELATED"/>
    <property type="match status" value="1"/>
</dbReference>
<dbReference type="Proteomes" id="UP000007648">
    <property type="component" value="Unassembled WGS sequence"/>
</dbReference>
<keyword evidence="3 10" id="KW-0716">Sensory transduction</keyword>
<dbReference type="OMA" id="FRSCSMA"/>
<reference evidence="12" key="3">
    <citation type="submission" date="2025-09" db="UniProtKB">
        <authorList>
            <consortium name="Ensembl"/>
        </authorList>
    </citation>
    <scope>IDENTIFICATION</scope>
</reference>
<feature type="transmembrane region" description="Helical" evidence="10">
    <location>
        <begin position="202"/>
        <end position="228"/>
    </location>
</feature>
<feature type="transmembrane region" description="Helical" evidence="10">
    <location>
        <begin position="62"/>
        <end position="80"/>
    </location>
</feature>
<keyword evidence="6 10" id="KW-1133">Transmembrane helix</keyword>
<dbReference type="PANTHER" id="PTHR26450:SF146">
    <property type="entry name" value="OLFACTORY RECEPTOR"/>
    <property type="match status" value="1"/>
</dbReference>
<dbReference type="GO" id="GO:0004930">
    <property type="term" value="F:G protein-coupled receptor activity"/>
    <property type="evidence" value="ECO:0007669"/>
    <property type="project" value="UniProtKB-KW"/>
</dbReference>
<feature type="transmembrane region" description="Helical" evidence="10">
    <location>
        <begin position="274"/>
        <end position="295"/>
    </location>
</feature>
<dbReference type="SMART" id="SM01381">
    <property type="entry name" value="7TM_GPCR_Srsx"/>
    <property type="match status" value="1"/>
</dbReference>
<dbReference type="Ensembl" id="ENSSHAT00000040025.1">
    <property type="protein sequence ID" value="ENSSHAP00000029395.1"/>
    <property type="gene ID" value="ENSSHAG00000025043.1"/>
</dbReference>
<evidence type="ECO:0000256" key="10">
    <source>
        <dbReference type="RuleBase" id="RU363047"/>
    </source>
</evidence>
<dbReference type="GO" id="GO:0004984">
    <property type="term" value="F:olfactory receptor activity"/>
    <property type="evidence" value="ECO:0007669"/>
    <property type="project" value="InterPro"/>
</dbReference>
<dbReference type="InterPro" id="IPR050402">
    <property type="entry name" value="OR51/52/56-like"/>
</dbReference>
<keyword evidence="4 9" id="KW-0812">Transmembrane</keyword>
<dbReference type="InterPro" id="IPR017452">
    <property type="entry name" value="GPCR_Rhodpsn_7TM"/>
</dbReference>
<accession>A0A7N4NXC4</accession>
<keyword evidence="13" id="KW-1185">Reference proteome</keyword>
<evidence type="ECO:0000256" key="6">
    <source>
        <dbReference type="ARBA" id="ARBA00022989"/>
    </source>
</evidence>
<reference evidence="12 13" key="1">
    <citation type="journal article" date="2011" name="Proc. Natl. Acad. Sci. U.S.A.">
        <title>Genetic diversity and population structure of the endangered marsupial Sarcophilus harrisii (Tasmanian devil).</title>
        <authorList>
            <person name="Miller W."/>
            <person name="Hayes V.M."/>
            <person name="Ratan A."/>
            <person name="Petersen D.C."/>
            <person name="Wittekindt N.E."/>
            <person name="Miller J."/>
            <person name="Walenz B."/>
            <person name="Knight J."/>
            <person name="Qi J."/>
            <person name="Zhao F."/>
            <person name="Wang Q."/>
            <person name="Bedoya-Reina O.C."/>
            <person name="Katiyar N."/>
            <person name="Tomsho L.P."/>
            <person name="Kasson L.M."/>
            <person name="Hardie R.A."/>
            <person name="Woodbridge P."/>
            <person name="Tindall E.A."/>
            <person name="Bertelsen M.F."/>
            <person name="Dixon D."/>
            <person name="Pyecroft S."/>
            <person name="Helgen K.M."/>
            <person name="Lesk A.M."/>
            <person name="Pringle T.H."/>
            <person name="Patterson N."/>
            <person name="Zhang Y."/>
            <person name="Kreiss A."/>
            <person name="Woods G.M."/>
            <person name="Jones M.E."/>
            <person name="Schuster S.C."/>
        </authorList>
    </citation>
    <scope>NUCLEOTIDE SEQUENCE [LARGE SCALE GENOMIC DNA]</scope>
</reference>
<evidence type="ECO:0000256" key="2">
    <source>
        <dbReference type="ARBA" id="ARBA00004141"/>
    </source>
</evidence>
<name>A0A7N4NXC4_SARHA</name>
<dbReference type="PRINTS" id="PR00237">
    <property type="entry name" value="GPCRRHODOPSN"/>
</dbReference>
<dbReference type="GeneTree" id="ENSGT01150000286940"/>
<dbReference type="GO" id="GO:0005886">
    <property type="term" value="C:plasma membrane"/>
    <property type="evidence" value="ECO:0007669"/>
    <property type="project" value="UniProtKB-SubCell"/>
</dbReference>
<dbReference type="Pfam" id="PF13853">
    <property type="entry name" value="7tm_4"/>
    <property type="match status" value="1"/>
</dbReference>
<keyword evidence="10" id="KW-1003">Cell membrane</keyword>
<keyword evidence="9" id="KW-0675">Receptor</keyword>
<dbReference type="SUPFAM" id="SSF81321">
    <property type="entry name" value="Family A G protein-coupled receptor-like"/>
    <property type="match status" value="1"/>
</dbReference>
<dbReference type="InterPro" id="IPR000276">
    <property type="entry name" value="GPCR_Rhodpsn"/>
</dbReference>
<evidence type="ECO:0000259" key="11">
    <source>
        <dbReference type="PROSITE" id="PS50262"/>
    </source>
</evidence>
<comment type="subcellular location">
    <subcellularLocation>
        <location evidence="10">Cell membrane</location>
        <topology evidence="10">Multi-pass membrane protein</topology>
    </subcellularLocation>
    <subcellularLocation>
        <location evidence="2">Membrane</location>
        <topology evidence="2">Multi-pass membrane protein</topology>
    </subcellularLocation>
</comment>
<evidence type="ECO:0000313" key="12">
    <source>
        <dbReference type="Ensembl" id="ENSSHAP00000029395.1"/>
    </source>
</evidence>
<keyword evidence="8 9" id="KW-0807">Transducer</keyword>
<dbReference type="FunFam" id="1.20.1070.10:FF:000006">
    <property type="entry name" value="Olfactory receptor"/>
    <property type="match status" value="1"/>
</dbReference>
<feature type="domain" description="G-protein coupled receptors family 1 profile" evidence="11">
    <location>
        <begin position="43"/>
        <end position="293"/>
    </location>
</feature>
<keyword evidence="9" id="KW-0297">G-protein coupled receptor</keyword>
<dbReference type="InterPro" id="IPR000725">
    <property type="entry name" value="Olfact_rcpt"/>
</dbReference>
<dbReference type="PROSITE" id="PS00237">
    <property type="entry name" value="G_PROTEIN_RECEP_F1_1"/>
    <property type="match status" value="1"/>
</dbReference>
<keyword evidence="7 10" id="KW-0472">Membrane</keyword>
<comment type="similarity">
    <text evidence="9">Belongs to the G-protein coupled receptor 1 family.</text>
</comment>
<evidence type="ECO:0000256" key="4">
    <source>
        <dbReference type="ARBA" id="ARBA00022692"/>
    </source>
</evidence>
<evidence type="ECO:0000313" key="13">
    <source>
        <dbReference type="Proteomes" id="UP000007648"/>
    </source>
</evidence>
<dbReference type="GeneID" id="100918197"/>
<keyword evidence="5 10" id="KW-0552">Olfaction</keyword>
<evidence type="ECO:0000256" key="8">
    <source>
        <dbReference type="ARBA" id="ARBA00023224"/>
    </source>
</evidence>
<evidence type="ECO:0000256" key="3">
    <source>
        <dbReference type="ARBA" id="ARBA00022606"/>
    </source>
</evidence>
<evidence type="ECO:0000256" key="5">
    <source>
        <dbReference type="ARBA" id="ARBA00022725"/>
    </source>
</evidence>
<evidence type="ECO:0000256" key="9">
    <source>
        <dbReference type="RuleBase" id="RU000688"/>
    </source>
</evidence>
<sequence>MRIYNNSFVDPPTVTLVGIPGLEHLHFWIGFPFCLLCLVALLGNVLLLIIIPTERSLHQPMYIFLAVLAATDLGLCAAIAPKMLAIFWFHACTMAFDACLTQLFFIHALQGMESGILLAMAFDRYVAICDPLRHSAILTPTILSRMILVVSVRAVVLVGLLPLLIRRLHFFHTTVIAHSYCEHMAVVKLAAENIQVNKSVGLFVAFTILGFDMIFVLVSYTLIIWTVFHLPQKKARLKALNTCTAHIFVFLEFYVLAFFSFLSHRFGHLTPYTHILLSTIYLLVPPALNPIVYGVKTKEIRVKVLRIFTKKDISLQ</sequence>
<dbReference type="RefSeq" id="XP_012400906.1">
    <property type="nucleotide sequence ID" value="XM_012545452.2"/>
</dbReference>
<dbReference type="Gene3D" id="1.20.1070.10">
    <property type="entry name" value="Rhodopsin 7-helix transmembrane proteins"/>
    <property type="match status" value="1"/>
</dbReference>
<proteinExistence type="inferred from homology"/>
<dbReference type="AlphaFoldDB" id="A0A7N4NXC4"/>
<feature type="transmembrane region" description="Helical" evidence="10">
    <location>
        <begin position="240"/>
        <end position="262"/>
    </location>
</feature>
<dbReference type="InParanoid" id="A0A7N4NXC4"/>
<organism evidence="12 13">
    <name type="scientific">Sarcophilus harrisii</name>
    <name type="common">Tasmanian devil</name>
    <name type="synonym">Sarcophilus laniarius</name>
    <dbReference type="NCBI Taxonomy" id="9305"/>
    <lineage>
        <taxon>Eukaryota</taxon>
        <taxon>Metazoa</taxon>
        <taxon>Chordata</taxon>
        <taxon>Craniata</taxon>
        <taxon>Vertebrata</taxon>
        <taxon>Euteleostomi</taxon>
        <taxon>Mammalia</taxon>
        <taxon>Metatheria</taxon>
        <taxon>Dasyuromorphia</taxon>
        <taxon>Dasyuridae</taxon>
        <taxon>Sarcophilus</taxon>
    </lineage>
</organism>
<dbReference type="KEGG" id="shr:100918197"/>
<gene>
    <name evidence="12" type="primary">LOC100918197</name>
</gene>
<reference evidence="12" key="2">
    <citation type="submission" date="2025-08" db="UniProtKB">
        <authorList>
            <consortium name="Ensembl"/>
        </authorList>
    </citation>
    <scope>IDENTIFICATION</scope>
</reference>
<evidence type="ECO:0000256" key="7">
    <source>
        <dbReference type="ARBA" id="ARBA00023136"/>
    </source>
</evidence>
<feature type="transmembrane region" description="Helical" evidence="10">
    <location>
        <begin position="142"/>
        <end position="165"/>
    </location>
</feature>
<feature type="transmembrane region" description="Helical" evidence="10">
    <location>
        <begin position="25"/>
        <end position="50"/>
    </location>
</feature>
<dbReference type="OrthoDB" id="10254436at2759"/>
<dbReference type="PROSITE" id="PS50262">
    <property type="entry name" value="G_PROTEIN_RECEP_F1_2"/>
    <property type="match status" value="1"/>
</dbReference>